<dbReference type="AlphaFoldDB" id="A0A365XS00"/>
<keyword evidence="2" id="KW-1185">Reference proteome</keyword>
<evidence type="ECO:0000313" key="2">
    <source>
        <dbReference type="Proteomes" id="UP000253410"/>
    </source>
</evidence>
<evidence type="ECO:0000313" key="1">
    <source>
        <dbReference type="EMBL" id="RBL88920.1"/>
    </source>
</evidence>
<proteinExistence type="predicted"/>
<dbReference type="Proteomes" id="UP000253410">
    <property type="component" value="Unassembled WGS sequence"/>
</dbReference>
<organism evidence="1 2">
    <name type="scientific">Chitinophaga flava</name>
    <dbReference type="NCBI Taxonomy" id="2259036"/>
    <lineage>
        <taxon>Bacteria</taxon>
        <taxon>Pseudomonadati</taxon>
        <taxon>Bacteroidota</taxon>
        <taxon>Chitinophagia</taxon>
        <taxon>Chitinophagales</taxon>
        <taxon>Chitinophagaceae</taxon>
        <taxon>Chitinophaga</taxon>
    </lineage>
</organism>
<accession>A0A365XS00</accession>
<name>A0A365XS00_9BACT</name>
<dbReference type="EMBL" id="QFFJ01000002">
    <property type="protein sequence ID" value="RBL88920.1"/>
    <property type="molecule type" value="Genomic_DNA"/>
</dbReference>
<sequence>MENCSASVSYGGLVLLIYERQKETEKNDYHTVSTQHLEKTPALQPSRGGIISRHRKTLKKNTNDILRIKTIKAAQYISAVNLHIKLPIKNKITLQLCAIFRILKIYPDDGKDSYQEYFLTERTKV</sequence>
<gene>
    <name evidence="1" type="ORF">DF182_20450</name>
</gene>
<comment type="caution">
    <text evidence="1">The sequence shown here is derived from an EMBL/GenBank/DDBJ whole genome shotgun (WGS) entry which is preliminary data.</text>
</comment>
<protein>
    <submittedName>
        <fullName evidence="1">Uncharacterized protein</fullName>
    </submittedName>
</protein>
<reference evidence="1 2" key="1">
    <citation type="submission" date="2018-05" db="EMBL/GenBank/DDBJ databases">
        <title>Chitinophaga sp. K3CV102501T nov., isolated from isolated from a monsoon evergreen broad-leaved forest soil.</title>
        <authorList>
            <person name="Lv Y."/>
        </authorList>
    </citation>
    <scope>NUCLEOTIDE SEQUENCE [LARGE SCALE GENOMIC DNA]</scope>
    <source>
        <strain evidence="1 2">GDMCC 1.1325</strain>
    </source>
</reference>